<dbReference type="WBParaSite" id="nRc.2.0.1.t07387-RA">
    <property type="protein sequence ID" value="nRc.2.0.1.t07387-RA"/>
    <property type="gene ID" value="nRc.2.0.1.g07387"/>
</dbReference>
<evidence type="ECO:0000313" key="3">
    <source>
        <dbReference type="WBParaSite" id="nRc.2.0.1.t07387-RA"/>
    </source>
</evidence>
<evidence type="ECO:0000256" key="1">
    <source>
        <dbReference type="SAM" id="MobiDB-lite"/>
    </source>
</evidence>
<accession>A0A915I1P6</accession>
<sequence length="103" mass="11498">MGLDTLHNRIRGLGHGATLHIRRKAPCHRLGEFVVVDSAGMETQLAASMATYSLMGYKRLNKKCKVNLLRIEWFRWRKFTASNGPNSPGKFGSSSFASFAGRK</sequence>
<feature type="region of interest" description="Disordered" evidence="1">
    <location>
        <begin position="83"/>
        <end position="103"/>
    </location>
</feature>
<dbReference type="AlphaFoldDB" id="A0A915I1P6"/>
<proteinExistence type="predicted"/>
<organism evidence="2 3">
    <name type="scientific">Romanomermis culicivorax</name>
    <name type="common">Nematode worm</name>
    <dbReference type="NCBI Taxonomy" id="13658"/>
    <lineage>
        <taxon>Eukaryota</taxon>
        <taxon>Metazoa</taxon>
        <taxon>Ecdysozoa</taxon>
        <taxon>Nematoda</taxon>
        <taxon>Enoplea</taxon>
        <taxon>Dorylaimia</taxon>
        <taxon>Mermithida</taxon>
        <taxon>Mermithoidea</taxon>
        <taxon>Mermithidae</taxon>
        <taxon>Romanomermis</taxon>
    </lineage>
</organism>
<name>A0A915I1P6_ROMCU</name>
<dbReference type="Proteomes" id="UP000887565">
    <property type="component" value="Unplaced"/>
</dbReference>
<feature type="compositionally biased region" description="Low complexity" evidence="1">
    <location>
        <begin position="91"/>
        <end position="103"/>
    </location>
</feature>
<reference evidence="3" key="1">
    <citation type="submission" date="2022-11" db="UniProtKB">
        <authorList>
            <consortium name="WormBaseParasite"/>
        </authorList>
    </citation>
    <scope>IDENTIFICATION</scope>
</reference>
<protein>
    <submittedName>
        <fullName evidence="3">Uncharacterized protein</fullName>
    </submittedName>
</protein>
<evidence type="ECO:0000313" key="2">
    <source>
        <dbReference type="Proteomes" id="UP000887565"/>
    </source>
</evidence>
<keyword evidence="2" id="KW-1185">Reference proteome</keyword>